<dbReference type="Pfam" id="PF01636">
    <property type="entry name" value="APH"/>
    <property type="match status" value="1"/>
</dbReference>
<dbReference type="PANTHER" id="PTHR40086">
    <property type="entry name" value="PHOSPHOTRANSFERASE YTMP-RELATED"/>
    <property type="match status" value="1"/>
</dbReference>
<evidence type="ECO:0000259" key="1">
    <source>
        <dbReference type="Pfam" id="PF01636"/>
    </source>
</evidence>
<sequence>MRNSPRISEEHLRSCLREQYDLTPATLEFLPLGLDYSSAVYHVISEHGTAYLLKVTSRPLYEPQYLVPRYLNEQGITCVVAPFSTRSGTLWTHLEDWTVVVYPFINGESSFIGMLAEQWKTLGTILKRIHQIILPPEGFKPLRQETFDPTEYVRWIRYFEEQLALFESGSTLDRTLHASWVEHRLTIHSKLTSLEKLAGLLQSRTIPYVICHADLHPANLIRDQVGQVFVIDWDEVMLAPKERDFIFVSHPYAQAFFQGYGAVEVDEKVLAYYRLERVLQDLIECARTVWIRDDLGEETKVEAIKLFQGILAEEAAW</sequence>
<dbReference type="Proteomes" id="UP000249260">
    <property type="component" value="Unassembled WGS sequence"/>
</dbReference>
<accession>A0A328UA51</accession>
<keyword evidence="2" id="KW-0808">Transferase</keyword>
<dbReference type="OrthoDB" id="1645186at2"/>
<dbReference type="InterPro" id="IPR011009">
    <property type="entry name" value="Kinase-like_dom_sf"/>
</dbReference>
<gene>
    <name evidence="2" type="ORF">DL346_08750</name>
</gene>
<evidence type="ECO:0000313" key="3">
    <source>
        <dbReference type="Proteomes" id="UP000249260"/>
    </source>
</evidence>
<dbReference type="Gene3D" id="1.10.510.10">
    <property type="entry name" value="Transferase(Phosphotransferase) domain 1"/>
    <property type="match status" value="1"/>
</dbReference>
<evidence type="ECO:0000313" key="2">
    <source>
        <dbReference type="EMBL" id="RAP78733.1"/>
    </source>
</evidence>
<comment type="caution">
    <text evidence="2">The sequence shown here is derived from an EMBL/GenBank/DDBJ whole genome shotgun (WGS) entry which is preliminary data.</text>
</comment>
<dbReference type="InterPro" id="IPR052077">
    <property type="entry name" value="CcrZ_PhaseVar_Mediator"/>
</dbReference>
<dbReference type="Gene3D" id="1.20.58.840">
    <property type="match status" value="1"/>
</dbReference>
<dbReference type="SUPFAM" id="SSF56112">
    <property type="entry name" value="Protein kinase-like (PK-like)"/>
    <property type="match status" value="1"/>
</dbReference>
<proteinExistence type="predicted"/>
<dbReference type="EMBL" id="QLUW01000001">
    <property type="protein sequence ID" value="RAP78733.1"/>
    <property type="molecule type" value="Genomic_DNA"/>
</dbReference>
<organism evidence="2 3">
    <name type="scientific">Paenibacillus montanisoli</name>
    <dbReference type="NCBI Taxonomy" id="2081970"/>
    <lineage>
        <taxon>Bacteria</taxon>
        <taxon>Bacillati</taxon>
        <taxon>Bacillota</taxon>
        <taxon>Bacilli</taxon>
        <taxon>Bacillales</taxon>
        <taxon>Paenibacillaceae</taxon>
        <taxon>Paenibacillus</taxon>
    </lineage>
</organism>
<dbReference type="AlphaFoldDB" id="A0A328UA51"/>
<name>A0A328UA51_9BACL</name>
<protein>
    <submittedName>
        <fullName evidence="2">Aminoglycoside phosphotransferase family protein</fullName>
    </submittedName>
</protein>
<dbReference type="GO" id="GO:0016740">
    <property type="term" value="F:transferase activity"/>
    <property type="evidence" value="ECO:0007669"/>
    <property type="project" value="UniProtKB-KW"/>
</dbReference>
<dbReference type="InterPro" id="IPR002575">
    <property type="entry name" value="Aminoglycoside_PTrfase"/>
</dbReference>
<feature type="domain" description="Aminoglycoside phosphotransferase" evidence="1">
    <location>
        <begin position="30"/>
        <end position="258"/>
    </location>
</feature>
<keyword evidence="3" id="KW-1185">Reference proteome</keyword>
<reference evidence="2 3" key="1">
    <citation type="submission" date="2018-06" db="EMBL/GenBank/DDBJ databases">
        <title>Paenibacillus montanisoli sp. nov., isolated from mountain area soil.</title>
        <authorList>
            <person name="Wu M."/>
        </authorList>
    </citation>
    <scope>NUCLEOTIDE SEQUENCE [LARGE SCALE GENOMIC DNA]</scope>
    <source>
        <strain evidence="2 3">RA17</strain>
    </source>
</reference>
<dbReference type="Gene3D" id="3.30.200.20">
    <property type="entry name" value="Phosphorylase Kinase, domain 1"/>
    <property type="match status" value="1"/>
</dbReference>
<dbReference type="PANTHER" id="PTHR40086:SF1">
    <property type="entry name" value="CELL CYCLE REGULATOR CCRZ"/>
    <property type="match status" value="1"/>
</dbReference>